<dbReference type="OrthoDB" id="7933797at2"/>
<comment type="caution">
    <text evidence="2">The sequence shown here is derived from an EMBL/GenBank/DDBJ whole genome shotgun (WGS) entry which is preliminary data.</text>
</comment>
<protein>
    <recommendedName>
        <fullName evidence="1">DUF6894 domain-containing protein</fullName>
    </recommendedName>
</protein>
<sequence>MPAGHYHFHCTDGEDAVLDLSGNDLRTRDDVHAAAARAARAVMEGCGSRLDWSDWIVDVHDSRGRHVLTLAFDDADTVRQAA</sequence>
<proteinExistence type="predicted"/>
<dbReference type="RefSeq" id="WP_151000486.1">
    <property type="nucleotide sequence ID" value="NZ_BPQY01000126.1"/>
</dbReference>
<dbReference type="AlphaFoldDB" id="A0A6L3SY77"/>
<name>A0A6L3SY77_9HYPH</name>
<keyword evidence="3" id="KW-1185">Reference proteome</keyword>
<dbReference type="Pfam" id="PF21834">
    <property type="entry name" value="DUF6894"/>
    <property type="match status" value="1"/>
</dbReference>
<organism evidence="2 3">
    <name type="scientific">Methylobacterium soli</name>
    <dbReference type="NCBI Taxonomy" id="553447"/>
    <lineage>
        <taxon>Bacteria</taxon>
        <taxon>Pseudomonadati</taxon>
        <taxon>Pseudomonadota</taxon>
        <taxon>Alphaproteobacteria</taxon>
        <taxon>Hyphomicrobiales</taxon>
        <taxon>Methylobacteriaceae</taxon>
        <taxon>Methylobacterium</taxon>
    </lineage>
</organism>
<dbReference type="EMBL" id="VZZK01000011">
    <property type="protein sequence ID" value="KAB1078953.1"/>
    <property type="molecule type" value="Genomic_DNA"/>
</dbReference>
<accession>A0A6L3SY77</accession>
<evidence type="ECO:0000313" key="3">
    <source>
        <dbReference type="Proteomes" id="UP000474159"/>
    </source>
</evidence>
<evidence type="ECO:0000259" key="1">
    <source>
        <dbReference type="Pfam" id="PF21834"/>
    </source>
</evidence>
<feature type="domain" description="DUF6894" evidence="1">
    <location>
        <begin position="5"/>
        <end position="72"/>
    </location>
</feature>
<evidence type="ECO:0000313" key="2">
    <source>
        <dbReference type="EMBL" id="KAB1078953.1"/>
    </source>
</evidence>
<dbReference type="Proteomes" id="UP000474159">
    <property type="component" value="Unassembled WGS sequence"/>
</dbReference>
<dbReference type="InterPro" id="IPR054189">
    <property type="entry name" value="DUF6894"/>
</dbReference>
<reference evidence="2 3" key="1">
    <citation type="submission" date="2019-09" db="EMBL/GenBank/DDBJ databases">
        <title>YIM 48816 draft genome.</title>
        <authorList>
            <person name="Jiang L."/>
        </authorList>
    </citation>
    <scope>NUCLEOTIDE SEQUENCE [LARGE SCALE GENOMIC DNA]</scope>
    <source>
        <strain evidence="2 3">YIM 48816</strain>
    </source>
</reference>
<gene>
    <name evidence="2" type="ORF">F6X53_13210</name>
</gene>